<evidence type="ECO:0000256" key="1">
    <source>
        <dbReference type="ARBA" id="ARBA00004240"/>
    </source>
</evidence>
<evidence type="ECO:0000256" key="4">
    <source>
        <dbReference type="ARBA" id="ARBA00017468"/>
    </source>
</evidence>
<keyword evidence="7" id="KW-0256">Endoplasmic reticulum</keyword>
<evidence type="ECO:0000256" key="3">
    <source>
        <dbReference type="ARBA" id="ARBA00012614"/>
    </source>
</evidence>
<dbReference type="InterPro" id="IPR007235">
    <property type="entry name" value="Glyco_trans_28_C"/>
</dbReference>
<organism evidence="9 10">
    <name type="scientific">Fasciola hepatica</name>
    <name type="common">Liver fluke</name>
    <dbReference type="NCBI Taxonomy" id="6192"/>
    <lineage>
        <taxon>Eukaryota</taxon>
        <taxon>Metazoa</taxon>
        <taxon>Spiralia</taxon>
        <taxon>Lophotrochozoa</taxon>
        <taxon>Platyhelminthes</taxon>
        <taxon>Trematoda</taxon>
        <taxon>Digenea</taxon>
        <taxon>Plagiorchiida</taxon>
        <taxon>Echinostomata</taxon>
        <taxon>Echinostomatoidea</taxon>
        <taxon>Fasciolidae</taxon>
        <taxon>Fasciola</taxon>
    </lineage>
</organism>
<feature type="domain" description="Glycosyl transferase family 28 C-terminal" evidence="8">
    <location>
        <begin position="11"/>
        <end position="147"/>
    </location>
</feature>
<evidence type="ECO:0000256" key="5">
    <source>
        <dbReference type="ARBA" id="ARBA00022676"/>
    </source>
</evidence>
<keyword evidence="10" id="KW-1185">Reference proteome</keyword>
<dbReference type="GO" id="GO:0005783">
    <property type="term" value="C:endoplasmic reticulum"/>
    <property type="evidence" value="ECO:0007669"/>
    <property type="project" value="UniProtKB-SubCell"/>
</dbReference>
<evidence type="ECO:0000256" key="6">
    <source>
        <dbReference type="ARBA" id="ARBA00022679"/>
    </source>
</evidence>
<name>A0A4E0RZ23_FASHE</name>
<comment type="subcellular location">
    <subcellularLocation>
        <location evidence="1">Endoplasmic reticulum</location>
    </subcellularLocation>
</comment>
<evidence type="ECO:0000256" key="7">
    <source>
        <dbReference type="ARBA" id="ARBA00022824"/>
    </source>
</evidence>
<dbReference type="AlphaFoldDB" id="A0A4E0RZ23"/>
<evidence type="ECO:0000259" key="8">
    <source>
        <dbReference type="Pfam" id="PF04101"/>
    </source>
</evidence>
<gene>
    <name evidence="9" type="ORF">D915_007075</name>
</gene>
<dbReference type="PANTHER" id="PTHR12867">
    <property type="entry name" value="GLYCOSYL TRANSFERASE-RELATED"/>
    <property type="match status" value="1"/>
</dbReference>
<proteinExistence type="inferred from homology"/>
<keyword evidence="6" id="KW-0808">Transferase</keyword>
<dbReference type="EMBL" id="JXXN02002982">
    <property type="protein sequence ID" value="THD22120.1"/>
    <property type="molecule type" value="Genomic_DNA"/>
</dbReference>
<protein>
    <recommendedName>
        <fullName evidence="4">UDP-N-acetylglucosamine transferase subunit ALG13</fullName>
        <ecNumber evidence="3">2.4.1.141</ecNumber>
    </recommendedName>
</protein>
<reference evidence="9" key="1">
    <citation type="submission" date="2019-03" db="EMBL/GenBank/DDBJ databases">
        <title>Improved annotation for the trematode Fasciola hepatica.</title>
        <authorList>
            <person name="Choi Y.-J."/>
            <person name="Martin J."/>
            <person name="Mitreva M."/>
        </authorList>
    </citation>
    <scope>NUCLEOTIDE SEQUENCE [LARGE SCALE GENOMIC DNA]</scope>
</reference>
<dbReference type="PANTHER" id="PTHR12867:SF6">
    <property type="entry name" value="N-ACETYLGLUCOSAMINYLDIPHOSPHODOLICHOL N-ACETYLGLUCOSAMINYLTRANSFERASE"/>
    <property type="match status" value="1"/>
</dbReference>
<dbReference type="GO" id="GO:0004577">
    <property type="term" value="F:N-acetylglucosaminyldiphosphodolichol N-acetylglucosaminyltransferase activity"/>
    <property type="evidence" value="ECO:0007669"/>
    <property type="project" value="UniProtKB-EC"/>
</dbReference>
<dbReference type="EC" id="2.4.1.141" evidence="3"/>
<keyword evidence="5" id="KW-0328">Glycosyltransferase</keyword>
<sequence>MSRRRGNLETTVFVTVGTTSFDDLITEVNKPLFHAALWCIGYRQLVIQFGDGVVEPKSPSFESVRDAARYSKMCVDANVKPLSIDSFRFKSDLDLEFSSSSLVISHGGAGTCLRALTPGGLRRLIVVINETLMGNHQEELAEALAEGRHAIVTTPSKLLKLLCDEPGGCKFPGKLSSSKISELLRPQVRPADAGFTSFQRGSPERLLEYLETRLKT</sequence>
<dbReference type="Proteomes" id="UP000230066">
    <property type="component" value="Unassembled WGS sequence"/>
</dbReference>
<accession>A0A4E0RZ23</accession>
<evidence type="ECO:0000256" key="2">
    <source>
        <dbReference type="ARBA" id="ARBA00006962"/>
    </source>
</evidence>
<dbReference type="GO" id="GO:0006488">
    <property type="term" value="P:dolichol-linked oligosaccharide biosynthetic process"/>
    <property type="evidence" value="ECO:0007669"/>
    <property type="project" value="InterPro"/>
</dbReference>
<evidence type="ECO:0000313" key="9">
    <source>
        <dbReference type="EMBL" id="THD22120.1"/>
    </source>
</evidence>
<dbReference type="InterPro" id="IPR039042">
    <property type="entry name" value="Alg13-like"/>
</dbReference>
<comment type="similarity">
    <text evidence="2">Belongs to the glycosyltransferase 28 family.</text>
</comment>
<dbReference type="Pfam" id="PF04101">
    <property type="entry name" value="Glyco_tran_28_C"/>
    <property type="match status" value="1"/>
</dbReference>
<dbReference type="Gene3D" id="3.40.50.2000">
    <property type="entry name" value="Glycogen Phosphorylase B"/>
    <property type="match status" value="1"/>
</dbReference>
<evidence type="ECO:0000313" key="10">
    <source>
        <dbReference type="Proteomes" id="UP000230066"/>
    </source>
</evidence>
<comment type="caution">
    <text evidence="9">The sequence shown here is derived from an EMBL/GenBank/DDBJ whole genome shotgun (WGS) entry which is preliminary data.</text>
</comment>